<evidence type="ECO:0000313" key="1">
    <source>
        <dbReference type="EMBL" id="ANZ49055.1"/>
    </source>
</evidence>
<protein>
    <recommendedName>
        <fullName evidence="3">Virion structural protein</fullName>
    </recommendedName>
</protein>
<dbReference type="EMBL" id="KX397367">
    <property type="protein sequence ID" value="ANZ49055.1"/>
    <property type="molecule type" value="Genomic_DNA"/>
</dbReference>
<dbReference type="Proteomes" id="UP000201594">
    <property type="component" value="Segment"/>
</dbReference>
<dbReference type="GeneID" id="29061809"/>
<gene>
    <name evidence="1" type="ORF">EARLPHILLIPIV_206</name>
</gene>
<name>A0A1B2ICW5_9CAUD</name>
<dbReference type="RefSeq" id="YP_009278518.1">
    <property type="nucleotide sequence ID" value="NC_031007.1"/>
</dbReference>
<organism evidence="1 2">
    <name type="scientific">Erwinia phage vB_EamM_EarlPhillipIV</name>
    <dbReference type="NCBI Taxonomy" id="1883372"/>
    <lineage>
        <taxon>Viruses</taxon>
        <taxon>Duplodnaviria</taxon>
        <taxon>Heunggongvirae</taxon>
        <taxon>Uroviricota</taxon>
        <taxon>Caudoviricetes</taxon>
        <taxon>Chimalliviridae</taxon>
        <taxon>Derbicusvirus</taxon>
        <taxon>Derbicusvirus derbicus</taxon>
    </lineage>
</organism>
<dbReference type="KEGG" id="vg:29061809"/>
<evidence type="ECO:0008006" key="3">
    <source>
        <dbReference type="Google" id="ProtNLM"/>
    </source>
</evidence>
<sequence length="400" mass="43417">MSNTVQPDPRLVQAMTELQDYQDKLGERIKAASVRGAGSGTGPTTRPTIFETDPKGLLPDLDPLLRKVATPFEGMDKLGDSVLKYFDPTGKLGSFAKKAVNALPSELKEAGTKLARGDVVDAAKGITGLNNFRDLKSLVTTKDGSFGLDFSSVKGRIEKSFGLGGNGLGGLSPDVQNLIGKAANEVMGEGSMGMVWNEVFTAVQGADFASVSSVTDVINRIAKQSDLWDVFDLSGAAALIYGLSDKLIEWDAPDMLDDVLDKIKDVNAQKAMLDELAIRASASGSLSSTEHYVSRLDANRKAAIADLVITNMMRSVSFWASDSRDTSYAEYGSRLKKLFDSLDPNWDKDPYDNTGHSCYYFTLMNDTAYQAFLTTDKRPFCAVFGIVRREDVDTIISNNF</sequence>
<evidence type="ECO:0000313" key="2">
    <source>
        <dbReference type="Proteomes" id="UP000201594"/>
    </source>
</evidence>
<dbReference type="OrthoDB" id="6710at10239"/>
<proteinExistence type="predicted"/>
<accession>A0A1B2ICW5</accession>
<reference evidence="1 2" key="1">
    <citation type="submission" date="2016-06" db="EMBL/GenBank/DDBJ databases">
        <authorList>
            <person name="Kjaerup R.B."/>
            <person name="Dalgaard T.S."/>
            <person name="Juul-Madsen H.R."/>
        </authorList>
    </citation>
    <scope>NUCLEOTIDE SEQUENCE [LARGE SCALE GENOMIC DNA]</scope>
</reference>